<keyword evidence="2" id="KW-1185">Reference proteome</keyword>
<reference evidence="1 2" key="1">
    <citation type="submission" date="2009-01" db="EMBL/GenBank/DDBJ databases">
        <authorList>
            <person name="Fulton L."/>
            <person name="Clifton S."/>
            <person name="Chinwalla A.T."/>
            <person name="Mitreva M."/>
            <person name="Sodergren E."/>
            <person name="Weinstock G."/>
            <person name="Clifton S."/>
            <person name="Dooling D.J."/>
            <person name="Fulton B."/>
            <person name="Minx P."/>
            <person name="Pepin K.H."/>
            <person name="Johnson M."/>
            <person name="Bhonagiri V."/>
            <person name="Nash W.E."/>
            <person name="Mardis E.R."/>
            <person name="Wilson R.K."/>
        </authorList>
    </citation>
    <scope>NUCLEOTIDE SEQUENCE [LARGE SCALE GENOMIC DNA]</scope>
    <source>
        <strain evidence="1 2">NRL30031/H210</strain>
    </source>
</reference>
<organism evidence="1 2">
    <name type="scientific">Neisseria flavescens NRL30031/H210</name>
    <dbReference type="NCBI Taxonomy" id="546264"/>
    <lineage>
        <taxon>Bacteria</taxon>
        <taxon>Pseudomonadati</taxon>
        <taxon>Pseudomonadota</taxon>
        <taxon>Betaproteobacteria</taxon>
        <taxon>Neisseriales</taxon>
        <taxon>Neisseriaceae</taxon>
        <taxon>Neisseria</taxon>
    </lineage>
</organism>
<accession>C0EQV6</accession>
<comment type="caution">
    <text evidence="1">The sequence shown here is derived from an EMBL/GenBank/DDBJ whole genome shotgun (WGS) entry which is preliminary data.</text>
</comment>
<dbReference type="Proteomes" id="UP000004457">
    <property type="component" value="Unassembled WGS sequence"/>
</dbReference>
<proteinExistence type="predicted"/>
<protein>
    <submittedName>
        <fullName evidence="1">Uncharacterized protein</fullName>
    </submittedName>
</protein>
<dbReference type="AlphaFoldDB" id="C0EQV6"/>
<gene>
    <name evidence="1" type="ORF">NEIFLAOT_02354</name>
</gene>
<dbReference type="EMBL" id="ACEN01000102">
    <property type="protein sequence ID" value="EEG32648.1"/>
    <property type="molecule type" value="Genomic_DNA"/>
</dbReference>
<evidence type="ECO:0000313" key="2">
    <source>
        <dbReference type="Proteomes" id="UP000004457"/>
    </source>
</evidence>
<evidence type="ECO:0000313" key="1">
    <source>
        <dbReference type="EMBL" id="EEG32648.1"/>
    </source>
</evidence>
<name>C0EQV6_NEIFL</name>
<sequence length="97" mass="10387">MGKQAVAVGHHKVEQTVVADFMSQAGNGVKQNFRFGFGGKAAAQAVENKAECAFGIGRADRVVKLALLGEKINQMAVVCKQPIFAPYFAHKRVGVNQ</sequence>